<gene>
    <name evidence="5" type="ORF">GMD78_08635</name>
</gene>
<dbReference type="NCBIfam" id="NF004837">
    <property type="entry name" value="PRK06187.1"/>
    <property type="match status" value="1"/>
</dbReference>
<evidence type="ECO:0000259" key="4">
    <source>
        <dbReference type="Pfam" id="PF13193"/>
    </source>
</evidence>
<evidence type="ECO:0000256" key="2">
    <source>
        <dbReference type="ARBA" id="ARBA00022598"/>
    </source>
</evidence>
<evidence type="ECO:0000256" key="1">
    <source>
        <dbReference type="ARBA" id="ARBA00006432"/>
    </source>
</evidence>
<protein>
    <submittedName>
        <fullName evidence="5">Long-chain-fatty-acid--CoA ligase</fullName>
    </submittedName>
</protein>
<dbReference type="RefSeq" id="WP_155668440.1">
    <property type="nucleotide sequence ID" value="NZ_WOCA01000005.1"/>
</dbReference>
<evidence type="ECO:0000313" key="5">
    <source>
        <dbReference type="EMBL" id="MUK88456.1"/>
    </source>
</evidence>
<comment type="similarity">
    <text evidence="1">Belongs to the ATP-dependent AMP-binding enzyme family.</text>
</comment>
<dbReference type="Gene3D" id="3.30.300.30">
    <property type="match status" value="1"/>
</dbReference>
<dbReference type="EMBL" id="WOCA01000005">
    <property type="protein sequence ID" value="MUK88456.1"/>
    <property type="molecule type" value="Genomic_DNA"/>
</dbReference>
<dbReference type="InterPro" id="IPR042099">
    <property type="entry name" value="ANL_N_sf"/>
</dbReference>
<evidence type="ECO:0000259" key="3">
    <source>
        <dbReference type="Pfam" id="PF00501"/>
    </source>
</evidence>
<dbReference type="FunFam" id="3.30.300.30:FF:000008">
    <property type="entry name" value="2,3-dihydroxybenzoate-AMP ligase"/>
    <property type="match status" value="1"/>
</dbReference>
<dbReference type="Pfam" id="PF00501">
    <property type="entry name" value="AMP-binding"/>
    <property type="match status" value="1"/>
</dbReference>
<reference evidence="5 6" key="1">
    <citation type="submission" date="2019-11" db="EMBL/GenBank/DDBJ databases">
        <authorList>
            <person name="Li X."/>
        </authorList>
    </citation>
    <scope>NUCLEOTIDE SEQUENCE [LARGE SCALE GENOMIC DNA]</scope>
    <source>
        <strain evidence="5 6">L9</strain>
    </source>
</reference>
<keyword evidence="2 5" id="KW-0436">Ligase</keyword>
<dbReference type="GO" id="GO:0006631">
    <property type="term" value="P:fatty acid metabolic process"/>
    <property type="evidence" value="ECO:0007669"/>
    <property type="project" value="TreeGrafter"/>
</dbReference>
<dbReference type="AlphaFoldDB" id="A0A6N8FIE9"/>
<dbReference type="PROSITE" id="PS00455">
    <property type="entry name" value="AMP_BINDING"/>
    <property type="match status" value="1"/>
</dbReference>
<dbReference type="Gene3D" id="3.40.50.12780">
    <property type="entry name" value="N-terminal domain of ligase-like"/>
    <property type="match status" value="1"/>
</dbReference>
<name>A0A6N8FIE9_9BACI</name>
<keyword evidence="6" id="KW-1185">Reference proteome</keyword>
<dbReference type="CDD" id="cd17631">
    <property type="entry name" value="FACL_FadD13-like"/>
    <property type="match status" value="1"/>
</dbReference>
<dbReference type="InterPro" id="IPR020845">
    <property type="entry name" value="AMP-binding_CS"/>
</dbReference>
<proteinExistence type="inferred from homology"/>
<feature type="domain" description="AMP-binding enzyme C-terminal" evidence="4">
    <location>
        <begin position="409"/>
        <end position="482"/>
    </location>
</feature>
<organism evidence="5 6">
    <name type="scientific">Ornithinibacillus caprae</name>
    <dbReference type="NCBI Taxonomy" id="2678566"/>
    <lineage>
        <taxon>Bacteria</taxon>
        <taxon>Bacillati</taxon>
        <taxon>Bacillota</taxon>
        <taxon>Bacilli</taxon>
        <taxon>Bacillales</taxon>
        <taxon>Bacillaceae</taxon>
        <taxon>Ornithinibacillus</taxon>
    </lineage>
</organism>
<feature type="domain" description="AMP-dependent synthetase/ligase" evidence="3">
    <location>
        <begin position="9"/>
        <end position="359"/>
    </location>
</feature>
<dbReference type="InterPro" id="IPR025110">
    <property type="entry name" value="AMP-bd_C"/>
</dbReference>
<evidence type="ECO:0000313" key="6">
    <source>
        <dbReference type="Proteomes" id="UP000469125"/>
    </source>
</evidence>
<dbReference type="Pfam" id="PF13193">
    <property type="entry name" value="AMP-binding_C"/>
    <property type="match status" value="1"/>
</dbReference>
<dbReference type="SUPFAM" id="SSF56801">
    <property type="entry name" value="Acetyl-CoA synthetase-like"/>
    <property type="match status" value="1"/>
</dbReference>
<dbReference type="PANTHER" id="PTHR43201:SF5">
    <property type="entry name" value="MEDIUM-CHAIN ACYL-COA LIGASE ACSF2, MITOCHONDRIAL"/>
    <property type="match status" value="1"/>
</dbReference>
<dbReference type="InterPro" id="IPR045851">
    <property type="entry name" value="AMP-bd_C_sf"/>
</dbReference>
<accession>A0A6N8FIE9</accession>
<dbReference type="GO" id="GO:0031956">
    <property type="term" value="F:medium-chain fatty acid-CoA ligase activity"/>
    <property type="evidence" value="ECO:0007669"/>
    <property type="project" value="TreeGrafter"/>
</dbReference>
<dbReference type="InterPro" id="IPR000873">
    <property type="entry name" value="AMP-dep_synth/lig_dom"/>
</dbReference>
<dbReference type="Proteomes" id="UP000469125">
    <property type="component" value="Unassembled WGS sequence"/>
</dbReference>
<sequence>MHANIDWLESRVKISPTREAIIDAETHESWSYERLHHRAVILANYLLANGIQKGDRVAILAPNHISYLDFIFACMKTGAIFVPLNWRLSENELEYVITDCQPKLIGVDPTFREKIGNSNDDMILLDIKSNKYVDNLLAEPQSFQTEILETDPLAMIYTGGTTGRPKGVVLSHRSILWNALNTITSWNLNEEDVTLTCLPMFHTGGLNVYTLPLLLVGGKVVISSSFQAEKAVKDLIRYRCTVVLFVPTMYHMIIQTRQFREATFPDMKVFVSGGAPCPHKIYDAFQKKGIAFKEGYGLTEAGPNNFFIEPSDTKEKLGSVGKPMLFNDIKIVKDDGAKAGPNEVGELLLRGYHSFEFYWNKPIETKETIIDGWIHTGDLAKQDDDGYVYIVGRKKDMIITGGENVYPLEIEHWLESHEGIMEAAVIGLPDDKWGEVVTAFVVVKNNLAQDELRAYCEQKLTRYKIPKQFYFLNELPKTHVGKINKALLKKRTMEDVAGK</sequence>
<dbReference type="PANTHER" id="PTHR43201">
    <property type="entry name" value="ACYL-COA SYNTHETASE"/>
    <property type="match status" value="1"/>
</dbReference>
<comment type="caution">
    <text evidence="5">The sequence shown here is derived from an EMBL/GenBank/DDBJ whole genome shotgun (WGS) entry which is preliminary data.</text>
</comment>